<dbReference type="Proteomes" id="UP001556196">
    <property type="component" value="Unassembled WGS sequence"/>
</dbReference>
<sequence length="67" mass="7092">MALFRRGMAVYIMRMKQLSHPSSATVARIALGVALVAAATGVAFASWIDKGAAIFMATVESGLAWCF</sequence>
<proteinExistence type="predicted"/>
<dbReference type="EMBL" id="JBFOCI010000001">
    <property type="protein sequence ID" value="MEW9804928.1"/>
    <property type="molecule type" value="Genomic_DNA"/>
</dbReference>
<organism evidence="1 2">
    <name type="scientific">Mesorhizobium marinum</name>
    <dbReference type="NCBI Taxonomy" id="3228790"/>
    <lineage>
        <taxon>Bacteria</taxon>
        <taxon>Pseudomonadati</taxon>
        <taxon>Pseudomonadota</taxon>
        <taxon>Alphaproteobacteria</taxon>
        <taxon>Hyphomicrobiales</taxon>
        <taxon>Phyllobacteriaceae</taxon>
        <taxon>Mesorhizobium</taxon>
    </lineage>
</organism>
<evidence type="ECO:0000313" key="2">
    <source>
        <dbReference type="Proteomes" id="UP001556196"/>
    </source>
</evidence>
<accession>A0ABV3QVH8</accession>
<evidence type="ECO:0000313" key="1">
    <source>
        <dbReference type="EMBL" id="MEW9804928.1"/>
    </source>
</evidence>
<evidence type="ECO:0008006" key="3">
    <source>
        <dbReference type="Google" id="ProtNLM"/>
    </source>
</evidence>
<protein>
    <recommendedName>
        <fullName evidence="3">DUF2892 domain-containing protein</fullName>
    </recommendedName>
</protein>
<comment type="caution">
    <text evidence="1">The sequence shown here is derived from an EMBL/GenBank/DDBJ whole genome shotgun (WGS) entry which is preliminary data.</text>
</comment>
<dbReference type="RefSeq" id="WP_367721984.1">
    <property type="nucleotide sequence ID" value="NZ_JBFOCH010000021.1"/>
</dbReference>
<gene>
    <name evidence="1" type="ORF">ABUE31_02870</name>
</gene>
<name>A0ABV3QVH8_9HYPH</name>
<reference evidence="1 2" key="1">
    <citation type="submission" date="2024-06" db="EMBL/GenBank/DDBJ databases">
        <authorList>
            <person name="Tuo L."/>
        </authorList>
    </citation>
    <scope>NUCLEOTIDE SEQUENCE [LARGE SCALE GENOMIC DNA]</scope>
    <source>
        <strain evidence="1 2">ZMM04-5</strain>
    </source>
</reference>
<keyword evidence="2" id="KW-1185">Reference proteome</keyword>